<feature type="binding site" evidence="5">
    <location>
        <position position="33"/>
    </location>
    <ligand>
        <name>FAD</name>
        <dbReference type="ChEBI" id="CHEBI:57692"/>
    </ligand>
</feature>
<dbReference type="PATRIC" id="fig|86105.3.peg.1654"/>
<keyword evidence="2 5" id="KW-0274">FAD</keyword>
<dbReference type="AlphaFoldDB" id="A0A0C1QK11"/>
<dbReference type="RefSeq" id="WP_039458383.1">
    <property type="nucleotide sequence ID" value="NZ_JSWE01000184.1"/>
</dbReference>
<reference evidence="7 8" key="1">
    <citation type="submission" date="2014-11" db="EMBL/GenBank/DDBJ databases">
        <title>A Rickettsiales Symbiont of Amoebae With Ancient Features.</title>
        <authorList>
            <person name="Schulz F."/>
            <person name="Martijn J."/>
            <person name="Wascher F."/>
            <person name="Kostanjsek R."/>
            <person name="Ettema T.J."/>
            <person name="Horn M."/>
        </authorList>
    </citation>
    <scope>NUCLEOTIDE SEQUENCE [LARGE SCALE GENOMIC DNA]</scope>
    <source>
        <strain evidence="7 8">UWC36</strain>
    </source>
</reference>
<dbReference type="EC" id="1.18.1.2" evidence="5"/>
<dbReference type="EMBL" id="JSWE01000184">
    <property type="protein sequence ID" value="KIE04478.1"/>
    <property type="molecule type" value="Genomic_DNA"/>
</dbReference>
<dbReference type="PRINTS" id="PR00368">
    <property type="entry name" value="FADPNR"/>
</dbReference>
<feature type="binding site" evidence="5">
    <location>
        <position position="46"/>
    </location>
    <ligand>
        <name>FAD</name>
        <dbReference type="ChEBI" id="CHEBI:57692"/>
    </ligand>
</feature>
<feature type="binding site" evidence="5">
    <location>
        <position position="327"/>
    </location>
    <ligand>
        <name>FAD</name>
        <dbReference type="ChEBI" id="CHEBI:57692"/>
    </ligand>
</feature>
<dbReference type="Proteomes" id="UP000031258">
    <property type="component" value="Unassembled WGS sequence"/>
</dbReference>
<sequence length="334" mass="36749">MIKTDIAIIGAGPVGLFTAFQAGMLGLKSIIIDSLEFMGGQCAALYPEKPIYDIPGFEHISGSELVENLYRQAKPFNPHLLLNNTVTCIKRENHKWQLKTSQNNEIEVSAIIIAAGGGAFGPNKPPLESIESFEGKSVFYMVNKKEGFRDKVVVVAGGGDSAVDWTIILSGIAKKVYVVHRRDKFRALPENINKMHEISKTGKIEFVIPYQLSAIRGESGYLKEVEVIDLDNNVRTIEADILLPFFGLAMELGAIADWGLNFDKKHIAVDPVNMTTNLENIYAVGDVATYKGKLKLILTGFSEAALACHSVYSVVYPNKPLHFEYSTTKGIPKI</sequence>
<evidence type="ECO:0000313" key="7">
    <source>
        <dbReference type="EMBL" id="KIE04478.1"/>
    </source>
</evidence>
<comment type="caution">
    <text evidence="5">Lacks conserved residue(s) required for the propagation of feature annotation.</text>
</comment>
<dbReference type="GO" id="GO:0004324">
    <property type="term" value="F:ferredoxin-NADP+ reductase activity"/>
    <property type="evidence" value="ECO:0007669"/>
    <property type="project" value="UniProtKB-UniRule"/>
</dbReference>
<feature type="binding site" evidence="5">
    <location>
        <position position="41"/>
    </location>
    <ligand>
        <name>FAD</name>
        <dbReference type="ChEBI" id="CHEBI:57692"/>
    </ligand>
</feature>
<dbReference type="InterPro" id="IPR023753">
    <property type="entry name" value="FAD/NAD-binding_dom"/>
</dbReference>
<feature type="binding site" evidence="5">
    <location>
        <position position="120"/>
    </location>
    <ligand>
        <name>FAD</name>
        <dbReference type="ChEBI" id="CHEBI:57692"/>
    </ligand>
</feature>
<dbReference type="HAMAP" id="MF_01685">
    <property type="entry name" value="FENR2"/>
    <property type="match status" value="1"/>
</dbReference>
<dbReference type="STRING" id="86105.NF27_HQ00160"/>
<comment type="similarity">
    <text evidence="5">Belongs to the ferredoxin--NADP reductase type 2 family.</text>
</comment>
<keyword evidence="1 5" id="KW-0285">Flavoprotein</keyword>
<feature type="domain" description="FAD/NAD(P)-binding" evidence="6">
    <location>
        <begin position="5"/>
        <end position="301"/>
    </location>
</feature>
<dbReference type="GO" id="GO:0050660">
    <property type="term" value="F:flavin adenine dinucleotide binding"/>
    <property type="evidence" value="ECO:0007669"/>
    <property type="project" value="UniProtKB-UniRule"/>
</dbReference>
<name>A0A0C1QK11_9RICK</name>
<comment type="subunit">
    <text evidence="5">Homodimer.</text>
</comment>
<dbReference type="Pfam" id="PF07992">
    <property type="entry name" value="Pyr_redox_2"/>
    <property type="match status" value="1"/>
</dbReference>
<comment type="caution">
    <text evidence="7">The sequence shown here is derived from an EMBL/GenBank/DDBJ whole genome shotgun (WGS) entry which is preliminary data.</text>
</comment>
<protein>
    <recommendedName>
        <fullName evidence="5">Ferredoxin--NADP reductase</fullName>
        <shortName evidence="5">FNR</shortName>
        <shortName evidence="5">Fd-NADP(+) reductase</shortName>
        <ecNumber evidence="5">1.18.1.2</ecNumber>
    </recommendedName>
</protein>
<keyword evidence="3 5" id="KW-0521">NADP</keyword>
<dbReference type="Gene3D" id="3.50.50.60">
    <property type="entry name" value="FAD/NAD(P)-binding domain"/>
    <property type="match status" value="2"/>
</dbReference>
<organism evidence="7 8">
    <name type="scientific">Candidatus Jidaibacter acanthamoebae</name>
    <dbReference type="NCBI Taxonomy" id="86105"/>
    <lineage>
        <taxon>Bacteria</taxon>
        <taxon>Pseudomonadati</taxon>
        <taxon>Pseudomonadota</taxon>
        <taxon>Alphaproteobacteria</taxon>
        <taxon>Rickettsiales</taxon>
        <taxon>Candidatus Midichloriaceae</taxon>
        <taxon>Candidatus Jidaibacter</taxon>
    </lineage>
</organism>
<proteinExistence type="inferred from homology"/>
<dbReference type="GO" id="GO:0050661">
    <property type="term" value="F:NADP binding"/>
    <property type="evidence" value="ECO:0007669"/>
    <property type="project" value="UniProtKB-UniRule"/>
</dbReference>
<evidence type="ECO:0000256" key="4">
    <source>
        <dbReference type="ARBA" id="ARBA00023002"/>
    </source>
</evidence>
<accession>A0A0C1QK11</accession>
<evidence type="ECO:0000256" key="3">
    <source>
        <dbReference type="ARBA" id="ARBA00022857"/>
    </source>
</evidence>
<feature type="binding site" evidence="5">
    <location>
        <position position="286"/>
    </location>
    <ligand>
        <name>FAD</name>
        <dbReference type="ChEBI" id="CHEBI:57692"/>
    </ligand>
</feature>
<dbReference type="InterPro" id="IPR036188">
    <property type="entry name" value="FAD/NAD-bd_sf"/>
</dbReference>
<evidence type="ECO:0000313" key="8">
    <source>
        <dbReference type="Proteomes" id="UP000031258"/>
    </source>
</evidence>
<evidence type="ECO:0000259" key="6">
    <source>
        <dbReference type="Pfam" id="PF07992"/>
    </source>
</evidence>
<feature type="binding site" evidence="5">
    <location>
        <position position="86"/>
    </location>
    <ligand>
        <name>FAD</name>
        <dbReference type="ChEBI" id="CHEBI:57692"/>
    </ligand>
</feature>
<gene>
    <name evidence="7" type="ORF">NF27_HQ00160</name>
</gene>
<dbReference type="OrthoDB" id="9806179at2"/>
<dbReference type="SUPFAM" id="SSF51905">
    <property type="entry name" value="FAD/NAD(P)-binding domain"/>
    <property type="match status" value="1"/>
</dbReference>
<dbReference type="InterPro" id="IPR050097">
    <property type="entry name" value="Ferredoxin-NADP_redctase_2"/>
</dbReference>
<dbReference type="PRINTS" id="PR00469">
    <property type="entry name" value="PNDRDTASEII"/>
</dbReference>
<comment type="cofactor">
    <cofactor evidence="5">
        <name>FAD</name>
        <dbReference type="ChEBI" id="CHEBI:57692"/>
    </cofactor>
    <text evidence="5">Binds 1 FAD per subunit.</text>
</comment>
<keyword evidence="4 5" id="KW-0560">Oxidoreductase</keyword>
<evidence type="ECO:0000256" key="1">
    <source>
        <dbReference type="ARBA" id="ARBA00022630"/>
    </source>
</evidence>
<dbReference type="InterPro" id="IPR022890">
    <property type="entry name" value="Fd--NADP_Rdtase_type_2"/>
</dbReference>
<dbReference type="PANTHER" id="PTHR48105">
    <property type="entry name" value="THIOREDOXIN REDUCTASE 1-RELATED-RELATED"/>
    <property type="match status" value="1"/>
</dbReference>
<evidence type="ECO:0000256" key="2">
    <source>
        <dbReference type="ARBA" id="ARBA00022827"/>
    </source>
</evidence>
<evidence type="ECO:0000256" key="5">
    <source>
        <dbReference type="HAMAP-Rule" id="MF_01685"/>
    </source>
</evidence>
<comment type="catalytic activity">
    <reaction evidence="5">
        <text>2 reduced [2Fe-2S]-[ferredoxin] + NADP(+) + H(+) = 2 oxidized [2Fe-2S]-[ferredoxin] + NADPH</text>
        <dbReference type="Rhea" id="RHEA:20125"/>
        <dbReference type="Rhea" id="RHEA-COMP:10000"/>
        <dbReference type="Rhea" id="RHEA-COMP:10001"/>
        <dbReference type="ChEBI" id="CHEBI:15378"/>
        <dbReference type="ChEBI" id="CHEBI:33737"/>
        <dbReference type="ChEBI" id="CHEBI:33738"/>
        <dbReference type="ChEBI" id="CHEBI:57783"/>
        <dbReference type="ChEBI" id="CHEBI:58349"/>
        <dbReference type="EC" id="1.18.1.2"/>
    </reaction>
</comment>
<keyword evidence="8" id="KW-1185">Reference proteome</keyword>